<feature type="compositionally biased region" description="Polar residues" evidence="1">
    <location>
        <begin position="84"/>
        <end position="93"/>
    </location>
</feature>
<name>A0ABD1E2V5_HYPHA</name>
<evidence type="ECO:0000313" key="4">
    <source>
        <dbReference type="Proteomes" id="UP001566132"/>
    </source>
</evidence>
<feature type="domain" description="CCHC-type" evidence="2">
    <location>
        <begin position="678"/>
        <end position="694"/>
    </location>
</feature>
<feature type="compositionally biased region" description="Basic and acidic residues" evidence="1">
    <location>
        <begin position="154"/>
        <end position="164"/>
    </location>
</feature>
<feature type="region of interest" description="Disordered" evidence="1">
    <location>
        <begin position="140"/>
        <end position="164"/>
    </location>
</feature>
<feature type="domain" description="CCHC-type" evidence="2">
    <location>
        <begin position="652"/>
        <end position="668"/>
    </location>
</feature>
<accession>A0ABD1E2V5</accession>
<comment type="caution">
    <text evidence="3">The sequence shown here is derived from an EMBL/GenBank/DDBJ whole genome shotgun (WGS) entry which is preliminary data.</text>
</comment>
<dbReference type="InterPro" id="IPR036875">
    <property type="entry name" value="Znf_CCHC_sf"/>
</dbReference>
<feature type="region of interest" description="Disordered" evidence="1">
    <location>
        <begin position="1"/>
        <end position="99"/>
    </location>
</feature>
<protein>
    <recommendedName>
        <fullName evidence="2">CCHC-type domain-containing protein</fullName>
    </recommendedName>
</protein>
<reference evidence="3 4" key="1">
    <citation type="submission" date="2024-05" db="EMBL/GenBank/DDBJ databases">
        <title>Genetic variation in Jamaican populations of the coffee berry borer (Hypothenemus hampei).</title>
        <authorList>
            <person name="Errbii M."/>
            <person name="Myrie A."/>
        </authorList>
    </citation>
    <scope>NUCLEOTIDE SEQUENCE [LARGE SCALE GENOMIC DNA]</scope>
    <source>
        <strain evidence="3">JA-Hopewell-2020-01-JO</strain>
        <tissue evidence="3">Whole body</tissue>
    </source>
</reference>
<dbReference type="EMBL" id="JBDJPC010000013">
    <property type="protein sequence ID" value="KAL1489008.1"/>
    <property type="molecule type" value="Genomic_DNA"/>
</dbReference>
<dbReference type="Proteomes" id="UP001566132">
    <property type="component" value="Unassembled WGS sequence"/>
</dbReference>
<feature type="domain" description="CCHC-type" evidence="2">
    <location>
        <begin position="697"/>
        <end position="715"/>
    </location>
</feature>
<evidence type="ECO:0000259" key="2">
    <source>
        <dbReference type="SMART" id="SM00343"/>
    </source>
</evidence>
<feature type="compositionally biased region" description="Polar residues" evidence="1">
    <location>
        <begin position="48"/>
        <end position="59"/>
    </location>
</feature>
<evidence type="ECO:0000256" key="1">
    <source>
        <dbReference type="SAM" id="MobiDB-lite"/>
    </source>
</evidence>
<dbReference type="Gene3D" id="4.10.60.10">
    <property type="entry name" value="Zinc finger, CCHC-type"/>
    <property type="match status" value="1"/>
</dbReference>
<dbReference type="SUPFAM" id="SSF57756">
    <property type="entry name" value="Retrovirus zinc finger-like domains"/>
    <property type="match status" value="1"/>
</dbReference>
<evidence type="ECO:0000313" key="3">
    <source>
        <dbReference type="EMBL" id="KAL1489008.1"/>
    </source>
</evidence>
<sequence>MSGKNPTGPRAGPSEAGESRTVSTLDTVCPTGYGGGNLASQYEIEVATSPSDKSVTSNLPGKVAEMGPPKGWAPSISARKGSIAGSQTTSPGNSADLDSDEESIIKKLVRTKSKRRNVQIQPSAELNKTVTNLEIDFTSDDDANSEVNRKKRQRETTPTHNEMVKRSNQGLRTCNQKVIEDMCIKIEVLEKYIQKAHKPKGEIKNAILELSRTAKTIMDTRAGFSPKSVVQSGTCNCSVELENLRKENAELKVGLSDLECAMLEIQKSPSAENSVIAAKETANFIKKILDQQTKSKKGIEDIIELTWAPSCYRVTRMRWPDDMQGDEIYVLEEGKLQSRELDRILGGKTEVRRAVNKLKNTKENFITIKNDSCIVIGEKEEENITKRTHIIVNPTQVTHRTDNMLKLLHRIKQIHQKDGGCKPIKMYDATSCPATNRKIVEYIFRNVDENTRIYIKHDVTQITVNEQNVNKNNDEWTNIVRRRTNKQNTIIVQKGNSTKTFPQLLHTITDKIDPRKMSIKINKIIETKDGDIKIIFNGKEHNKTEQLRQEIENQTQLTTKTLQKNKTIIVRDLHLATENQDIMLGIMKQCPNIKKEDIMKVEIVNPKQGTNKRTKHAFVSLYDEAANKLLNEKSIIVLWGKCRIIEAISPPRCYVCYKYGHYSNTCKDPSKGAGIKGKCLQCTAGGHTAKECTNPPKCYECNKDGHKAGTMGCDIFRDLVNQERKAMAAIKRKDSRRLDSTNKTENDILTSNEFSDAGSVTASNRGQDKTLNRQESAVSVDSYLTANI</sequence>
<gene>
    <name evidence="3" type="ORF">ABEB36_014787</name>
</gene>
<dbReference type="InterPro" id="IPR001878">
    <property type="entry name" value="Znf_CCHC"/>
</dbReference>
<dbReference type="SMART" id="SM00343">
    <property type="entry name" value="ZnF_C2HC"/>
    <property type="match status" value="3"/>
</dbReference>
<organism evidence="3 4">
    <name type="scientific">Hypothenemus hampei</name>
    <name type="common">Coffee berry borer</name>
    <dbReference type="NCBI Taxonomy" id="57062"/>
    <lineage>
        <taxon>Eukaryota</taxon>
        <taxon>Metazoa</taxon>
        <taxon>Ecdysozoa</taxon>
        <taxon>Arthropoda</taxon>
        <taxon>Hexapoda</taxon>
        <taxon>Insecta</taxon>
        <taxon>Pterygota</taxon>
        <taxon>Neoptera</taxon>
        <taxon>Endopterygota</taxon>
        <taxon>Coleoptera</taxon>
        <taxon>Polyphaga</taxon>
        <taxon>Cucujiformia</taxon>
        <taxon>Curculionidae</taxon>
        <taxon>Scolytinae</taxon>
        <taxon>Hypothenemus</taxon>
    </lineage>
</organism>
<dbReference type="AlphaFoldDB" id="A0ABD1E2V5"/>
<keyword evidence="4" id="KW-1185">Reference proteome</keyword>
<proteinExistence type="predicted"/>